<sequence>MIVFDHFVYLAGPAWMPMALLLPVLGAVVGALIGAFASLCGLQWIWNGRSGGWLAVPFICVTGLLVGLVVTAASVIYPPALLVTASTTPSSDPYAIEGAPLHVDLAPTYLTFPTIGLVVGALAAVIVTMLGVRLSRTTVVEDDHNGNESTMGFHP</sequence>
<proteinExistence type="predicted"/>
<comment type="caution">
    <text evidence="2">The sequence shown here is derived from an EMBL/GenBank/DDBJ whole genome shotgun (WGS) entry which is preliminary data.</text>
</comment>
<organism evidence="2 3">
    <name type="scientific">Rhodococcus oryzae</name>
    <dbReference type="NCBI Taxonomy" id="2571143"/>
    <lineage>
        <taxon>Bacteria</taxon>
        <taxon>Bacillati</taxon>
        <taxon>Actinomycetota</taxon>
        <taxon>Actinomycetes</taxon>
        <taxon>Mycobacteriales</taxon>
        <taxon>Nocardiaceae</taxon>
        <taxon>Rhodococcus</taxon>
    </lineage>
</organism>
<keyword evidence="1" id="KW-0812">Transmembrane</keyword>
<reference evidence="2 3" key="1">
    <citation type="submission" date="2019-04" db="EMBL/GenBank/DDBJ databases">
        <title>Rhodococcus oryzae sp. nov., a novel actinomycete isolated from rhizosphere soil of rice (Oryza sativa L.).</title>
        <authorList>
            <person name="Li C."/>
        </authorList>
    </citation>
    <scope>NUCLEOTIDE SEQUENCE [LARGE SCALE GENOMIC DNA]</scope>
    <source>
        <strain evidence="2 3">NEAU-CX67</strain>
    </source>
</reference>
<feature type="transmembrane region" description="Helical" evidence="1">
    <location>
        <begin position="20"/>
        <end position="42"/>
    </location>
</feature>
<evidence type="ECO:0000256" key="1">
    <source>
        <dbReference type="SAM" id="Phobius"/>
    </source>
</evidence>
<name>A0ABY2RLE2_9NOCA</name>
<feature type="transmembrane region" description="Helical" evidence="1">
    <location>
        <begin position="110"/>
        <end position="132"/>
    </location>
</feature>
<gene>
    <name evidence="2" type="ORF">FCG67_11170</name>
</gene>
<feature type="transmembrane region" description="Helical" evidence="1">
    <location>
        <begin position="54"/>
        <end position="77"/>
    </location>
</feature>
<keyword evidence="3" id="KW-1185">Reference proteome</keyword>
<accession>A0ABY2RLE2</accession>
<keyword evidence="1" id="KW-0472">Membrane</keyword>
<protein>
    <submittedName>
        <fullName evidence="2">Uncharacterized protein</fullName>
    </submittedName>
</protein>
<keyword evidence="1" id="KW-1133">Transmembrane helix</keyword>
<evidence type="ECO:0000313" key="3">
    <source>
        <dbReference type="Proteomes" id="UP000305109"/>
    </source>
</evidence>
<dbReference type="EMBL" id="SUMD01000004">
    <property type="protein sequence ID" value="TJZ78575.1"/>
    <property type="molecule type" value="Genomic_DNA"/>
</dbReference>
<dbReference type="Proteomes" id="UP000305109">
    <property type="component" value="Unassembled WGS sequence"/>
</dbReference>
<evidence type="ECO:0000313" key="2">
    <source>
        <dbReference type="EMBL" id="TJZ78575.1"/>
    </source>
</evidence>